<accession>A0A5A9MZG4</accession>
<dbReference type="GO" id="GO:0003677">
    <property type="term" value="F:DNA binding"/>
    <property type="evidence" value="ECO:0007669"/>
    <property type="project" value="UniProtKB-KW"/>
</dbReference>
<feature type="region of interest" description="Disordered" evidence="15">
    <location>
        <begin position="262"/>
        <end position="461"/>
    </location>
</feature>
<dbReference type="SUPFAM" id="SSF57667">
    <property type="entry name" value="beta-beta-alpha zinc fingers"/>
    <property type="match status" value="3"/>
</dbReference>
<evidence type="ECO:0000256" key="12">
    <source>
        <dbReference type="ARBA" id="ARBA00060915"/>
    </source>
</evidence>
<keyword evidence="8" id="KW-0805">Transcription regulation</keyword>
<evidence type="ECO:0000256" key="14">
    <source>
        <dbReference type="PROSITE-ProRule" id="PRU00042"/>
    </source>
</evidence>
<dbReference type="Proteomes" id="UP000324632">
    <property type="component" value="Chromosome 25"/>
</dbReference>
<dbReference type="GO" id="GO:0008270">
    <property type="term" value="F:zinc ion binding"/>
    <property type="evidence" value="ECO:0007669"/>
    <property type="project" value="UniProtKB-KW"/>
</dbReference>
<feature type="compositionally biased region" description="Low complexity" evidence="15">
    <location>
        <begin position="499"/>
        <end position="529"/>
    </location>
</feature>
<evidence type="ECO:0000256" key="2">
    <source>
        <dbReference type="ARBA" id="ARBA00022473"/>
    </source>
</evidence>
<feature type="domain" description="C2H2-type" evidence="17">
    <location>
        <begin position="607"/>
        <end position="634"/>
    </location>
</feature>
<evidence type="ECO:0000313" key="19">
    <source>
        <dbReference type="Proteomes" id="UP000324632"/>
    </source>
</evidence>
<dbReference type="Gene3D" id="3.30.710.10">
    <property type="entry name" value="Potassium Channel Kv1.1, Chain A"/>
    <property type="match status" value="1"/>
</dbReference>
<proteinExistence type="inferred from homology"/>
<dbReference type="FunFam" id="3.30.710.10:FF:000032">
    <property type="entry name" value="hypermethylated in cancer 2 protein-like"/>
    <property type="match status" value="1"/>
</dbReference>
<evidence type="ECO:0000256" key="7">
    <source>
        <dbReference type="ARBA" id="ARBA00022833"/>
    </source>
</evidence>
<gene>
    <name evidence="18" type="ORF">E1301_Tti007864</name>
</gene>
<dbReference type="Pfam" id="PF00651">
    <property type="entry name" value="BTB"/>
    <property type="match status" value="1"/>
</dbReference>
<protein>
    <recommendedName>
        <fullName evidence="13">Hypermethylated in cancer 1 protein</fullName>
    </recommendedName>
</protein>
<feature type="domain" description="C2H2-type" evidence="17">
    <location>
        <begin position="579"/>
        <end position="606"/>
    </location>
</feature>
<keyword evidence="10" id="KW-0804">Transcription</keyword>
<dbReference type="Gene3D" id="3.30.160.60">
    <property type="entry name" value="Classic Zinc Finger"/>
    <property type="match status" value="5"/>
</dbReference>
<dbReference type="InterPro" id="IPR036236">
    <property type="entry name" value="Znf_C2H2_sf"/>
</dbReference>
<dbReference type="GO" id="GO:0000122">
    <property type="term" value="P:negative regulation of transcription by RNA polymerase II"/>
    <property type="evidence" value="ECO:0007669"/>
    <property type="project" value="UniProtKB-ARBA"/>
</dbReference>
<evidence type="ECO:0000256" key="13">
    <source>
        <dbReference type="ARBA" id="ARBA00070813"/>
    </source>
</evidence>
<dbReference type="PROSITE" id="PS50097">
    <property type="entry name" value="BTB"/>
    <property type="match status" value="1"/>
</dbReference>
<keyword evidence="2" id="KW-0217">Developmental protein</keyword>
<evidence type="ECO:0000256" key="6">
    <source>
        <dbReference type="ARBA" id="ARBA00022771"/>
    </source>
</evidence>
<keyword evidence="19" id="KW-1185">Reference proteome</keyword>
<feature type="region of interest" description="Disordered" evidence="15">
    <location>
        <begin position="217"/>
        <end position="244"/>
    </location>
</feature>
<evidence type="ECO:0000313" key="18">
    <source>
        <dbReference type="EMBL" id="KAA0702039.1"/>
    </source>
</evidence>
<dbReference type="Pfam" id="PF00096">
    <property type="entry name" value="zf-C2H2"/>
    <property type="match status" value="4"/>
</dbReference>
<reference evidence="18 19" key="1">
    <citation type="journal article" date="2019" name="Mol. Ecol. Resour.">
        <title>Chromosome-level genome assembly of Triplophysa tibetana, a fish adapted to the harsh high-altitude environment of the Tibetan Plateau.</title>
        <authorList>
            <person name="Yang X."/>
            <person name="Liu H."/>
            <person name="Ma Z."/>
            <person name="Zou Y."/>
            <person name="Zou M."/>
            <person name="Mao Y."/>
            <person name="Li X."/>
            <person name="Wang H."/>
            <person name="Chen T."/>
            <person name="Wang W."/>
            <person name="Yang R."/>
        </authorList>
    </citation>
    <scope>NUCLEOTIDE SEQUENCE [LARGE SCALE GENOMIC DNA]</scope>
    <source>
        <strain evidence="18">TTIB1903HZAU</strain>
        <tissue evidence="18">Muscle</tissue>
    </source>
</reference>
<dbReference type="PROSITE" id="PS00028">
    <property type="entry name" value="ZINC_FINGER_C2H2_1"/>
    <property type="match status" value="5"/>
</dbReference>
<evidence type="ECO:0000256" key="10">
    <source>
        <dbReference type="ARBA" id="ARBA00023163"/>
    </source>
</evidence>
<keyword evidence="3" id="KW-0678">Repressor</keyword>
<evidence type="ECO:0000256" key="5">
    <source>
        <dbReference type="ARBA" id="ARBA00022737"/>
    </source>
</evidence>
<dbReference type="SMART" id="SM00225">
    <property type="entry name" value="BTB"/>
    <property type="match status" value="1"/>
</dbReference>
<dbReference type="GO" id="GO:0000981">
    <property type="term" value="F:DNA-binding transcription factor activity, RNA polymerase II-specific"/>
    <property type="evidence" value="ECO:0007669"/>
    <property type="project" value="TreeGrafter"/>
</dbReference>
<evidence type="ECO:0000259" key="16">
    <source>
        <dbReference type="PROSITE" id="PS50097"/>
    </source>
</evidence>
<dbReference type="AlphaFoldDB" id="A0A5A9MZG4"/>
<evidence type="ECO:0000256" key="15">
    <source>
        <dbReference type="SAM" id="MobiDB-lite"/>
    </source>
</evidence>
<keyword evidence="5" id="KW-0677">Repeat</keyword>
<dbReference type="PROSITE" id="PS50157">
    <property type="entry name" value="ZINC_FINGER_C2H2_2"/>
    <property type="match status" value="5"/>
</dbReference>
<dbReference type="PANTHER" id="PTHR24394">
    <property type="entry name" value="ZINC FINGER PROTEIN"/>
    <property type="match status" value="1"/>
</dbReference>
<keyword evidence="9" id="KW-0238">DNA-binding</keyword>
<dbReference type="InterPro" id="IPR000210">
    <property type="entry name" value="BTB/POZ_dom"/>
</dbReference>
<keyword evidence="11" id="KW-0539">Nucleus</keyword>
<feature type="compositionally biased region" description="Basic and acidic residues" evidence="15">
    <location>
        <begin position="355"/>
        <end position="366"/>
    </location>
</feature>
<feature type="domain" description="BTB" evidence="16">
    <location>
        <begin position="66"/>
        <end position="129"/>
    </location>
</feature>
<evidence type="ECO:0000256" key="1">
    <source>
        <dbReference type="ARBA" id="ARBA00004123"/>
    </source>
</evidence>
<feature type="domain" description="C2H2-type" evidence="17">
    <location>
        <begin position="551"/>
        <end position="578"/>
    </location>
</feature>
<keyword evidence="4" id="KW-0479">Metal-binding</keyword>
<feature type="compositionally biased region" description="Low complexity" evidence="15">
    <location>
        <begin position="435"/>
        <end position="451"/>
    </location>
</feature>
<dbReference type="FunFam" id="3.30.160.60:FF:001289">
    <property type="entry name" value="Zinc finger protein 574"/>
    <property type="match status" value="1"/>
</dbReference>
<name>A0A5A9MZG4_9TELE</name>
<feature type="domain" description="C2H2-type" evidence="17">
    <location>
        <begin position="635"/>
        <end position="662"/>
    </location>
</feature>
<sequence length="763" mass="84106">MLGLTTERGSGSDTILKCLIHSDTERGREKREGVGLKSMLDAMEVPSHARHLLLQLNTQRTKGFLCDVIIVVQNALFRAHKNILAASSLYLKSLVIHDNLINLDHEMVSPGVFRVILDYIYTGRLSEGDPTCPTEPNIGAVLAAASYLQLLDLVALCKKKLKRNGKYHLRPNPGFLPYKLGSSGMGGGRFRVSTPVIQPTPFDVLPAHSLPRHGGELYAPALAQGPPPYPPSKASLSPRSGLHLPPTDGNCSSLYCLDLSKKSPSSQSQLPSSHPHLISSLHPDEEPEGELDQSPIPLLSPNDGSRKMETAHHGVPLNPHPFPLSNHPLAAHLPHLHRSQDQEPYPCPPSPEPMDDSREQSRERSSIYRWVKNEPSNPEDEDEEDDEEDSGGMNGQDKDRHHINHHKNSEEKMNMSERGFDRGTVTCDDGEDENGTGSEETGSSEGRSSPPGAGGRYHMPYEPESFGDNLYVCIPCDKGFPSSEQLNAHVETHTEEELNNGGELDNNSGKPANSHGPISSNSSSGLHSPFLDSKAVQNHHPIGLGEIIRPYRCSSCDKSYKDPATLRQHEKTHWLTRPYPCSICGKKFTQRGTMTRHMRSHLGLKPFACDACGMRFTRQYRLTEHMRIHSGEKPYECQVCGGKFAQQRNLISHMKMHSSGGAGGGLTPDGKLKIDFSEGIYPLSKYTAEHLGLKQEKPSDLLIASHHLLADAKVIESLYPLSKLAAEHLGLTHSKMDILNQSLPPPHQQLPAETRTIDRYSPS</sequence>
<evidence type="ECO:0000256" key="3">
    <source>
        <dbReference type="ARBA" id="ARBA00022491"/>
    </source>
</evidence>
<dbReference type="GO" id="GO:0005634">
    <property type="term" value="C:nucleus"/>
    <property type="evidence" value="ECO:0007669"/>
    <property type="project" value="UniProtKB-SubCell"/>
</dbReference>
<feature type="compositionally biased region" description="Low complexity" evidence="15">
    <location>
        <begin position="262"/>
        <end position="281"/>
    </location>
</feature>
<dbReference type="EMBL" id="SOYY01000025">
    <property type="protein sequence ID" value="KAA0702039.1"/>
    <property type="molecule type" value="Genomic_DNA"/>
</dbReference>
<comment type="similarity">
    <text evidence="12">Belongs to the krueppel C2H2-type zinc-finger protein family. Hic subfamily.</text>
</comment>
<evidence type="ECO:0000256" key="11">
    <source>
        <dbReference type="ARBA" id="ARBA00023242"/>
    </source>
</evidence>
<dbReference type="GO" id="GO:0009966">
    <property type="term" value="P:regulation of signal transduction"/>
    <property type="evidence" value="ECO:0007669"/>
    <property type="project" value="UniProtKB-ARBA"/>
</dbReference>
<feature type="region of interest" description="Disordered" evidence="15">
    <location>
        <begin position="491"/>
        <end position="531"/>
    </location>
</feature>
<dbReference type="CDD" id="cd18333">
    <property type="entry name" value="BTB_POZ_ZBTB29_HIC1"/>
    <property type="match status" value="1"/>
</dbReference>
<evidence type="ECO:0000259" key="17">
    <source>
        <dbReference type="PROSITE" id="PS50157"/>
    </source>
</evidence>
<evidence type="ECO:0000256" key="4">
    <source>
        <dbReference type="ARBA" id="ARBA00022723"/>
    </source>
</evidence>
<dbReference type="InterPro" id="IPR011333">
    <property type="entry name" value="SKP1/BTB/POZ_sf"/>
</dbReference>
<dbReference type="SMART" id="SM00355">
    <property type="entry name" value="ZnF_C2H2"/>
    <property type="match status" value="5"/>
</dbReference>
<feature type="domain" description="C2H2-type" evidence="17">
    <location>
        <begin position="471"/>
        <end position="498"/>
    </location>
</feature>
<evidence type="ECO:0000256" key="8">
    <source>
        <dbReference type="ARBA" id="ARBA00023015"/>
    </source>
</evidence>
<dbReference type="SUPFAM" id="SSF54695">
    <property type="entry name" value="POZ domain"/>
    <property type="match status" value="1"/>
</dbReference>
<keyword evidence="7" id="KW-0862">Zinc</keyword>
<dbReference type="FunFam" id="3.30.160.60:FF:000195">
    <property type="entry name" value="Hypermethylated in cancer 1 protein-like"/>
    <property type="match status" value="2"/>
</dbReference>
<comment type="caution">
    <text evidence="18">The sequence shown here is derived from an EMBL/GenBank/DDBJ whole genome shotgun (WGS) entry which is preliminary data.</text>
</comment>
<dbReference type="InterPro" id="IPR013087">
    <property type="entry name" value="Znf_C2H2_type"/>
</dbReference>
<dbReference type="GO" id="GO:0008630">
    <property type="term" value="P:intrinsic apoptotic signaling pathway in response to DNA damage"/>
    <property type="evidence" value="ECO:0007669"/>
    <property type="project" value="UniProtKB-ARBA"/>
</dbReference>
<dbReference type="FunFam" id="3.30.160.60:FF:000746">
    <property type="entry name" value="hypermethylated in cancer 2 protein-like"/>
    <property type="match status" value="1"/>
</dbReference>
<feature type="region of interest" description="Disordered" evidence="15">
    <location>
        <begin position="739"/>
        <end position="763"/>
    </location>
</feature>
<keyword evidence="6 14" id="KW-0863">Zinc-finger</keyword>
<comment type="subcellular location">
    <subcellularLocation>
        <location evidence="1">Nucleus</location>
    </subcellularLocation>
</comment>
<organism evidence="18 19">
    <name type="scientific">Triplophysa tibetana</name>
    <dbReference type="NCBI Taxonomy" id="1572043"/>
    <lineage>
        <taxon>Eukaryota</taxon>
        <taxon>Metazoa</taxon>
        <taxon>Chordata</taxon>
        <taxon>Craniata</taxon>
        <taxon>Vertebrata</taxon>
        <taxon>Euteleostomi</taxon>
        <taxon>Actinopterygii</taxon>
        <taxon>Neopterygii</taxon>
        <taxon>Teleostei</taxon>
        <taxon>Ostariophysi</taxon>
        <taxon>Cypriniformes</taxon>
        <taxon>Nemacheilidae</taxon>
        <taxon>Triplophysa</taxon>
    </lineage>
</organism>
<feature type="compositionally biased region" description="Basic and acidic residues" evidence="15">
    <location>
        <begin position="407"/>
        <end position="421"/>
    </location>
</feature>
<evidence type="ECO:0000256" key="9">
    <source>
        <dbReference type="ARBA" id="ARBA00023125"/>
    </source>
</evidence>
<dbReference type="PANTHER" id="PTHR24394:SF16">
    <property type="entry name" value="HYPERMETHYLATED IN CANCER 1 PROTEIN"/>
    <property type="match status" value="1"/>
</dbReference>
<feature type="compositionally biased region" description="Acidic residues" evidence="15">
    <location>
        <begin position="377"/>
        <end position="390"/>
    </location>
</feature>